<proteinExistence type="predicted"/>
<dbReference type="InterPro" id="IPR036614">
    <property type="entry name" value="RusA-like_sf"/>
</dbReference>
<name>A0A8J2TXB5_9MICO</name>
<reference evidence="1" key="1">
    <citation type="journal article" date="2014" name="Int. J. Syst. Evol. Microbiol.">
        <title>Complete genome sequence of Corynebacterium casei LMG S-19264T (=DSM 44701T), isolated from a smear-ripened cheese.</title>
        <authorList>
            <consortium name="US DOE Joint Genome Institute (JGI-PGF)"/>
            <person name="Walter F."/>
            <person name="Albersmeier A."/>
            <person name="Kalinowski J."/>
            <person name="Ruckert C."/>
        </authorList>
    </citation>
    <scope>NUCLEOTIDE SEQUENCE</scope>
    <source>
        <strain evidence="1">CGMCC 1.12785</strain>
    </source>
</reference>
<gene>
    <name evidence="1" type="ORF">GCM10011333_12180</name>
</gene>
<dbReference type="RefSeq" id="WP_188550039.1">
    <property type="nucleotide sequence ID" value="NZ_BMFY01000004.1"/>
</dbReference>
<protein>
    <submittedName>
        <fullName evidence="1">Uncharacterized protein</fullName>
    </submittedName>
</protein>
<organism evidence="1 2">
    <name type="scientific">Sediminivirga luteola</name>
    <dbReference type="NCBI Taxonomy" id="1774748"/>
    <lineage>
        <taxon>Bacteria</taxon>
        <taxon>Bacillati</taxon>
        <taxon>Actinomycetota</taxon>
        <taxon>Actinomycetes</taxon>
        <taxon>Micrococcales</taxon>
        <taxon>Brevibacteriaceae</taxon>
        <taxon>Sediminivirga</taxon>
    </lineage>
</organism>
<evidence type="ECO:0000313" key="2">
    <source>
        <dbReference type="Proteomes" id="UP000616114"/>
    </source>
</evidence>
<evidence type="ECO:0000313" key="1">
    <source>
        <dbReference type="EMBL" id="GGA10923.1"/>
    </source>
</evidence>
<dbReference type="GO" id="GO:0006281">
    <property type="term" value="P:DNA repair"/>
    <property type="evidence" value="ECO:0007669"/>
    <property type="project" value="InterPro"/>
</dbReference>
<dbReference type="Proteomes" id="UP000616114">
    <property type="component" value="Unassembled WGS sequence"/>
</dbReference>
<comment type="caution">
    <text evidence="1">The sequence shown here is derived from an EMBL/GenBank/DDBJ whole genome shotgun (WGS) entry which is preliminary data.</text>
</comment>
<dbReference type="GO" id="GO:0006310">
    <property type="term" value="P:DNA recombination"/>
    <property type="evidence" value="ECO:0007669"/>
    <property type="project" value="InterPro"/>
</dbReference>
<sequence length="127" mass="14409">MRLFIPAPMGYTKTGRQKALWLSSNQRIHWAQRSRLVKQWRMLARTCAQAQKLPKGLQRVHITVEVHRSRRGRADAHNVLLTAKSCIDGLVDYGLIPDDNDDHLLGPDMRAGEPGKPGMTFTIEEIP</sequence>
<dbReference type="SUPFAM" id="SSF103084">
    <property type="entry name" value="Holliday junction resolvase RusA"/>
    <property type="match status" value="1"/>
</dbReference>
<dbReference type="GO" id="GO:0000287">
    <property type="term" value="F:magnesium ion binding"/>
    <property type="evidence" value="ECO:0007669"/>
    <property type="project" value="InterPro"/>
</dbReference>
<keyword evidence="2" id="KW-1185">Reference proteome</keyword>
<accession>A0A8J2TXB5</accession>
<reference evidence="1" key="2">
    <citation type="submission" date="2020-09" db="EMBL/GenBank/DDBJ databases">
        <authorList>
            <person name="Sun Q."/>
            <person name="Zhou Y."/>
        </authorList>
    </citation>
    <scope>NUCLEOTIDE SEQUENCE</scope>
    <source>
        <strain evidence="1">CGMCC 1.12785</strain>
    </source>
</reference>
<dbReference type="Gene3D" id="3.30.1330.70">
    <property type="entry name" value="Holliday junction resolvase RusA"/>
    <property type="match status" value="1"/>
</dbReference>
<dbReference type="AlphaFoldDB" id="A0A8J2TXB5"/>
<dbReference type="EMBL" id="BMFY01000004">
    <property type="protein sequence ID" value="GGA10923.1"/>
    <property type="molecule type" value="Genomic_DNA"/>
</dbReference>